<dbReference type="SUPFAM" id="SSF81799">
    <property type="entry name" value="Putative methyltransferase TM0872, insert domain"/>
    <property type="match status" value="1"/>
</dbReference>
<dbReference type="OrthoDB" id="9806637at2"/>
<keyword evidence="5 6" id="KW-0949">S-adenosyl-L-methionine</keyword>
<dbReference type="GO" id="GO:0070475">
    <property type="term" value="P:rRNA base methylation"/>
    <property type="evidence" value="ECO:0007669"/>
    <property type="project" value="UniProtKB-UniRule"/>
</dbReference>
<dbReference type="EC" id="2.1.1.199" evidence="6"/>
<dbReference type="InterPro" id="IPR029063">
    <property type="entry name" value="SAM-dependent_MTases_sf"/>
</dbReference>
<dbReference type="Pfam" id="PF01795">
    <property type="entry name" value="Methyltransf_5"/>
    <property type="match status" value="1"/>
</dbReference>
<dbReference type="InterPro" id="IPR002903">
    <property type="entry name" value="RsmH"/>
</dbReference>
<evidence type="ECO:0000256" key="5">
    <source>
        <dbReference type="ARBA" id="ARBA00022691"/>
    </source>
</evidence>
<feature type="binding site" evidence="6">
    <location>
        <position position="108"/>
    </location>
    <ligand>
        <name>S-adenosyl-L-methionine</name>
        <dbReference type="ChEBI" id="CHEBI:59789"/>
    </ligand>
</feature>
<dbReference type="PIRSF" id="PIRSF004486">
    <property type="entry name" value="MraW"/>
    <property type="match status" value="1"/>
</dbReference>
<dbReference type="AlphaFoldDB" id="A0A347ZS33"/>
<gene>
    <name evidence="6" type="primary">rsmH</name>
    <name evidence="7" type="ORF">DFR64_1199</name>
</gene>
<evidence type="ECO:0000256" key="1">
    <source>
        <dbReference type="ARBA" id="ARBA00010396"/>
    </source>
</evidence>
<dbReference type="EMBL" id="QUMS01000001">
    <property type="protein sequence ID" value="REG11321.1"/>
    <property type="molecule type" value="Genomic_DNA"/>
</dbReference>
<feature type="binding site" evidence="6">
    <location>
        <position position="87"/>
    </location>
    <ligand>
        <name>S-adenosyl-L-methionine</name>
        <dbReference type="ChEBI" id="CHEBI:59789"/>
    </ligand>
</feature>
<name>A0A347ZS33_9CHLR</name>
<keyword evidence="8" id="KW-1185">Reference proteome</keyword>
<feature type="binding site" evidence="6">
    <location>
        <begin position="40"/>
        <end position="42"/>
    </location>
    <ligand>
        <name>S-adenosyl-L-methionine</name>
        <dbReference type="ChEBI" id="CHEBI:59789"/>
    </ligand>
</feature>
<dbReference type="Gene3D" id="1.10.150.170">
    <property type="entry name" value="Putative methyltransferase TM0872, insert domain"/>
    <property type="match status" value="1"/>
</dbReference>
<dbReference type="GO" id="GO:0071424">
    <property type="term" value="F:rRNA (cytosine-N4-)-methyltransferase activity"/>
    <property type="evidence" value="ECO:0007669"/>
    <property type="project" value="UniProtKB-UniRule"/>
</dbReference>
<comment type="catalytic activity">
    <reaction evidence="6">
        <text>cytidine(1402) in 16S rRNA + S-adenosyl-L-methionine = N(4)-methylcytidine(1402) in 16S rRNA + S-adenosyl-L-homocysteine + H(+)</text>
        <dbReference type="Rhea" id="RHEA:42928"/>
        <dbReference type="Rhea" id="RHEA-COMP:10286"/>
        <dbReference type="Rhea" id="RHEA-COMP:10287"/>
        <dbReference type="ChEBI" id="CHEBI:15378"/>
        <dbReference type="ChEBI" id="CHEBI:57856"/>
        <dbReference type="ChEBI" id="CHEBI:59789"/>
        <dbReference type="ChEBI" id="CHEBI:74506"/>
        <dbReference type="ChEBI" id="CHEBI:82748"/>
        <dbReference type="EC" id="2.1.1.199"/>
    </reaction>
</comment>
<evidence type="ECO:0000313" key="8">
    <source>
        <dbReference type="Proteomes" id="UP000256388"/>
    </source>
</evidence>
<dbReference type="Proteomes" id="UP000256388">
    <property type="component" value="Unassembled WGS sequence"/>
</dbReference>
<dbReference type="Gene3D" id="3.40.50.150">
    <property type="entry name" value="Vaccinia Virus protein VP39"/>
    <property type="match status" value="1"/>
</dbReference>
<evidence type="ECO:0000313" key="7">
    <source>
        <dbReference type="EMBL" id="REG11321.1"/>
    </source>
</evidence>
<comment type="function">
    <text evidence="6">Specifically methylates the N4 position of cytidine in position 1402 (C1402) of 16S rRNA.</text>
</comment>
<dbReference type="GO" id="GO:0005737">
    <property type="term" value="C:cytoplasm"/>
    <property type="evidence" value="ECO:0007669"/>
    <property type="project" value="UniProtKB-SubCell"/>
</dbReference>
<keyword evidence="2 6" id="KW-0698">rRNA processing</keyword>
<dbReference type="PANTHER" id="PTHR11265:SF0">
    <property type="entry name" value="12S RRNA N4-METHYLCYTIDINE METHYLTRANSFERASE"/>
    <property type="match status" value="1"/>
</dbReference>
<sequence length="313" mass="34393">MDTLESNPGSPHQPVLYQQTLEYLKPANSGRYVDGTLGAGGHARGILQASAPEGLLLGLDVDNHAIEIARRSTAEFADRITIRHGSYSNLMVHLRAVQWDCIDGMLLDLGVSSMQLDNAERGFSFMKDAPLDMRFDEGQKTTAAELINGLSQKELTVILRNFGEEPRAIQIADAIVRNRPFESTTELANLVLAVYKGKRGKTHPATRTFQALRLATNSELEKLSEGLEQATAALCSGGRLAVISFHSLEDRIVKQFFQRESRDCICPPEQVICTCGHKASVRAVTKGAVIPSKEEIAQNPRSRSAKLRVIEKI</sequence>
<comment type="similarity">
    <text evidence="1 6">Belongs to the methyltransferase superfamily. RsmH family.</text>
</comment>
<evidence type="ECO:0000256" key="2">
    <source>
        <dbReference type="ARBA" id="ARBA00022552"/>
    </source>
</evidence>
<accession>A0A347ZS33</accession>
<dbReference type="SUPFAM" id="SSF53335">
    <property type="entry name" value="S-adenosyl-L-methionine-dependent methyltransferases"/>
    <property type="match status" value="1"/>
</dbReference>
<protein>
    <recommendedName>
        <fullName evidence="6">Ribosomal RNA small subunit methyltransferase H</fullName>
        <ecNumber evidence="6">2.1.1.199</ecNumber>
    </recommendedName>
    <alternativeName>
        <fullName evidence="6">16S rRNA m(4)C1402 methyltransferase</fullName>
    </alternativeName>
    <alternativeName>
        <fullName evidence="6">rRNA (cytosine-N(4)-)-methyltransferase RsmH</fullName>
    </alternativeName>
</protein>
<comment type="subcellular location">
    <subcellularLocation>
        <location evidence="6">Cytoplasm</location>
    </subcellularLocation>
</comment>
<reference evidence="7 8" key="1">
    <citation type="submission" date="2018-08" db="EMBL/GenBank/DDBJ databases">
        <title>Genomic Encyclopedia of Type Strains, Phase IV (KMG-IV): sequencing the most valuable type-strain genomes for metagenomic binning, comparative biology and taxonomic classification.</title>
        <authorList>
            <person name="Goeker M."/>
        </authorList>
    </citation>
    <scope>NUCLEOTIDE SEQUENCE [LARGE SCALE GENOMIC DNA]</scope>
    <source>
        <strain evidence="7 8">DSM 23923</strain>
    </source>
</reference>
<proteinExistence type="inferred from homology"/>
<dbReference type="NCBIfam" id="TIGR00006">
    <property type="entry name" value="16S rRNA (cytosine(1402)-N(4))-methyltransferase RsmH"/>
    <property type="match status" value="1"/>
</dbReference>
<dbReference type="PANTHER" id="PTHR11265">
    <property type="entry name" value="S-ADENOSYL-METHYLTRANSFERASE MRAW"/>
    <property type="match status" value="1"/>
</dbReference>
<evidence type="ECO:0000256" key="6">
    <source>
        <dbReference type="HAMAP-Rule" id="MF_01007"/>
    </source>
</evidence>
<dbReference type="RefSeq" id="WP_116224454.1">
    <property type="nucleotide sequence ID" value="NZ_AP018437.1"/>
</dbReference>
<comment type="caution">
    <text evidence="7">The sequence shown here is derived from an EMBL/GenBank/DDBJ whole genome shotgun (WGS) entry which is preliminary data.</text>
</comment>
<dbReference type="HAMAP" id="MF_01007">
    <property type="entry name" value="16SrRNA_methyltr_H"/>
    <property type="match status" value="1"/>
</dbReference>
<evidence type="ECO:0000256" key="3">
    <source>
        <dbReference type="ARBA" id="ARBA00022603"/>
    </source>
</evidence>
<feature type="binding site" evidence="6">
    <location>
        <position position="115"/>
    </location>
    <ligand>
        <name>S-adenosyl-L-methionine</name>
        <dbReference type="ChEBI" id="CHEBI:59789"/>
    </ligand>
</feature>
<keyword evidence="3 6" id="KW-0489">Methyltransferase</keyword>
<evidence type="ECO:0000256" key="4">
    <source>
        <dbReference type="ARBA" id="ARBA00022679"/>
    </source>
</evidence>
<keyword evidence="4 6" id="KW-0808">Transferase</keyword>
<feature type="binding site" evidence="6">
    <location>
        <position position="60"/>
    </location>
    <ligand>
        <name>S-adenosyl-L-methionine</name>
        <dbReference type="ChEBI" id="CHEBI:59789"/>
    </ligand>
</feature>
<keyword evidence="6" id="KW-0963">Cytoplasm</keyword>
<dbReference type="InterPro" id="IPR023397">
    <property type="entry name" value="SAM-dep_MeTrfase_MraW_recog"/>
</dbReference>
<organism evidence="7 8">
    <name type="scientific">Pelolinea submarina</name>
    <dbReference type="NCBI Taxonomy" id="913107"/>
    <lineage>
        <taxon>Bacteria</taxon>
        <taxon>Bacillati</taxon>
        <taxon>Chloroflexota</taxon>
        <taxon>Anaerolineae</taxon>
        <taxon>Anaerolineales</taxon>
        <taxon>Anaerolineaceae</taxon>
        <taxon>Pelolinea</taxon>
    </lineage>
</organism>